<feature type="domain" description="Tyrosine specific protein phosphatases" evidence="3">
    <location>
        <begin position="104"/>
        <end position="162"/>
    </location>
</feature>
<dbReference type="GO" id="GO:0070372">
    <property type="term" value="P:regulation of ERK1 and ERK2 cascade"/>
    <property type="evidence" value="ECO:0007669"/>
    <property type="project" value="TreeGrafter"/>
</dbReference>
<dbReference type="PROSITE" id="PS50056">
    <property type="entry name" value="TYR_PHOSPHATASE_2"/>
    <property type="match status" value="1"/>
</dbReference>
<dbReference type="PANTHER" id="PTHR46588">
    <property type="entry name" value="SERINE/THREONINE/TYROSINE-INTERACTING PROTEIN"/>
    <property type="match status" value="1"/>
</dbReference>
<dbReference type="InterPro" id="IPR052449">
    <property type="entry name" value="STYX-Interacting_Phosphatase"/>
</dbReference>
<dbReference type="Pfam" id="PF00782">
    <property type="entry name" value="DSPc"/>
    <property type="match status" value="1"/>
</dbReference>
<dbReference type="OrthoDB" id="426001at2759"/>
<name>A0A8J6L572_TENMO</name>
<sequence>MLDVNSSSVKFQQDEPMHEIPTFQCNEWTYTMRRNMQEIVPGLFLGPYSSAQKNCQKILREHGISHIICVRQDVEAQYIKPQINDLSITYLTLNIADTATENIIRFFPTVKQFIDEAFQKNSKVLVHGNNGISRSATLVLAYIMEKYGLSSKEAIECVKRRRGCIHPNEGFLAQLIEYEPIYKARQTLERGETSNDCRRQKRKSEQLCESVDYDLIQPPPSPISDNNNHVINCQPASDFSNHLYKLWMMKKS</sequence>
<evidence type="ECO:0000259" key="2">
    <source>
        <dbReference type="PROSITE" id="PS50054"/>
    </source>
</evidence>
<comment type="similarity">
    <text evidence="1">Belongs to the protein-tyrosine phosphatase family. Non-receptor class subfamily.</text>
</comment>
<dbReference type="CDD" id="cd14522">
    <property type="entry name" value="DSP_STYX"/>
    <property type="match status" value="1"/>
</dbReference>
<evidence type="ECO:0000313" key="4">
    <source>
        <dbReference type="EMBL" id="KAH0811449.1"/>
    </source>
</evidence>
<feature type="domain" description="Tyrosine-protein phosphatase" evidence="2">
    <location>
        <begin position="35"/>
        <end position="184"/>
    </location>
</feature>
<accession>A0A8J6L572</accession>
<dbReference type="GO" id="GO:0005654">
    <property type="term" value="C:nucleoplasm"/>
    <property type="evidence" value="ECO:0007669"/>
    <property type="project" value="TreeGrafter"/>
</dbReference>
<comment type="caution">
    <text evidence="4">The sequence shown here is derived from an EMBL/GenBank/DDBJ whole genome shotgun (WGS) entry which is preliminary data.</text>
</comment>
<dbReference type="Proteomes" id="UP000719412">
    <property type="component" value="Unassembled WGS sequence"/>
</dbReference>
<dbReference type="GO" id="GO:0062026">
    <property type="term" value="P:negative regulation of SCF-dependent proteasomal ubiquitin-dependent catabolic process"/>
    <property type="evidence" value="ECO:0007669"/>
    <property type="project" value="TreeGrafter"/>
</dbReference>
<protein>
    <submittedName>
        <fullName evidence="4">Uncharacterized protein</fullName>
    </submittedName>
</protein>
<gene>
    <name evidence="4" type="ORF">GEV33_011341</name>
</gene>
<dbReference type="InterPro" id="IPR000340">
    <property type="entry name" value="Dual-sp_phosphatase_cat-dom"/>
</dbReference>
<dbReference type="GO" id="GO:0005737">
    <property type="term" value="C:cytoplasm"/>
    <property type="evidence" value="ECO:0007669"/>
    <property type="project" value="TreeGrafter"/>
</dbReference>
<dbReference type="InterPro" id="IPR020422">
    <property type="entry name" value="TYR_PHOSPHATASE_DUAL_dom"/>
</dbReference>
<evidence type="ECO:0000313" key="5">
    <source>
        <dbReference type="Proteomes" id="UP000719412"/>
    </source>
</evidence>
<proteinExistence type="inferred from homology"/>
<dbReference type="InterPro" id="IPR000387">
    <property type="entry name" value="Tyr_Pase_dom"/>
</dbReference>
<dbReference type="AlphaFoldDB" id="A0A8J6L572"/>
<dbReference type="EMBL" id="JABDTM020026799">
    <property type="protein sequence ID" value="KAH0811449.1"/>
    <property type="molecule type" value="Genomic_DNA"/>
</dbReference>
<organism evidence="4 5">
    <name type="scientific">Tenebrio molitor</name>
    <name type="common">Yellow mealworm beetle</name>
    <dbReference type="NCBI Taxonomy" id="7067"/>
    <lineage>
        <taxon>Eukaryota</taxon>
        <taxon>Metazoa</taxon>
        <taxon>Ecdysozoa</taxon>
        <taxon>Arthropoda</taxon>
        <taxon>Hexapoda</taxon>
        <taxon>Insecta</taxon>
        <taxon>Pterygota</taxon>
        <taxon>Neoptera</taxon>
        <taxon>Endopterygota</taxon>
        <taxon>Coleoptera</taxon>
        <taxon>Polyphaga</taxon>
        <taxon>Cucujiformia</taxon>
        <taxon>Tenebrionidae</taxon>
        <taxon>Tenebrio</taxon>
    </lineage>
</organism>
<dbReference type="GO" id="GO:1990444">
    <property type="term" value="F:F-box domain binding"/>
    <property type="evidence" value="ECO:0007669"/>
    <property type="project" value="TreeGrafter"/>
</dbReference>
<evidence type="ECO:0000259" key="3">
    <source>
        <dbReference type="PROSITE" id="PS50056"/>
    </source>
</evidence>
<dbReference type="PROSITE" id="PS50054">
    <property type="entry name" value="TYR_PHOSPHATASE_DUAL"/>
    <property type="match status" value="1"/>
</dbReference>
<keyword evidence="5" id="KW-1185">Reference proteome</keyword>
<dbReference type="PANTHER" id="PTHR46588:SF1">
    <property type="entry name" value="SERINE_THREONINE_TYROSINE-INTERACTING PROTEIN"/>
    <property type="match status" value="1"/>
</dbReference>
<reference evidence="4" key="2">
    <citation type="submission" date="2021-08" db="EMBL/GenBank/DDBJ databases">
        <authorList>
            <person name="Eriksson T."/>
        </authorList>
    </citation>
    <scope>NUCLEOTIDE SEQUENCE</scope>
    <source>
        <strain evidence="4">Stoneville</strain>
        <tissue evidence="4">Whole head</tissue>
    </source>
</reference>
<dbReference type="SMART" id="SM00195">
    <property type="entry name" value="DSPc"/>
    <property type="match status" value="1"/>
</dbReference>
<reference evidence="4" key="1">
    <citation type="journal article" date="2020" name="J Insects Food Feed">
        <title>The yellow mealworm (Tenebrio molitor) genome: a resource for the emerging insects as food and feed industry.</title>
        <authorList>
            <person name="Eriksson T."/>
            <person name="Andere A."/>
            <person name="Kelstrup H."/>
            <person name="Emery V."/>
            <person name="Picard C."/>
        </authorList>
    </citation>
    <scope>NUCLEOTIDE SEQUENCE</scope>
    <source>
        <strain evidence="4">Stoneville</strain>
        <tissue evidence="4">Whole head</tissue>
    </source>
</reference>
<dbReference type="FunFam" id="3.90.190.10:FF:000036">
    <property type="entry name" value="Serine/threonine/tyrosine-interacting protein a"/>
    <property type="match status" value="1"/>
</dbReference>
<evidence type="ECO:0000256" key="1">
    <source>
        <dbReference type="ARBA" id="ARBA00009649"/>
    </source>
</evidence>